<keyword evidence="4 7" id="KW-0808">Transferase</keyword>
<sequence length="465" mass="54904">MLFVPKRILRSLIFTIVIIGLLIITLDIFQPQYKIGTTTAISNLFNKAGATTTTDGVDLNEFIQDEYGEVIDPSTPFTWEQLKKRLSFKSPIYNSNAPRDYIVKDSMKSYKQIFEKKITEPKGGMILKYKDLDDSNYELANATLLTMVRNSELNQIISTIVQIEENFNSLYHYPYTFISEELFTQEFKDKVESVCSGKVYYELIPKSLWSIPENIDLQKYEESIEILKSKGVQYASLESYHHMCRINSGHFYNLEGLKKFKYYWRFEPSTKYFCKINYDLFKFMIDNELIYGFTISLYDDPNTIENLWPTTLEFLEKNPQYVNKNAAFKFLTENQQNPKNTNGANGYSTCHFWSNFEIGDMDFYRGEAYSKWIEYLDESGGFFYERWGDAPVHSVGLGLFADKSKIWWFRDIGYWHSPYNNMPLSDQCKYDKDYPGFFAPEDVLDQNCLPNWYRFEMDDHMRELY</sequence>
<dbReference type="PANTHER" id="PTHR31121:SF7">
    <property type="entry name" value="MANNOSYLTRANSFERASE KTR4-RELATED"/>
    <property type="match status" value="1"/>
</dbReference>
<evidence type="ECO:0000313" key="7">
    <source>
        <dbReference type="EMBL" id="ODV83757.1"/>
    </source>
</evidence>
<comment type="subcellular location">
    <subcellularLocation>
        <location evidence="1">Membrane</location>
        <topology evidence="1">Single-pass type II membrane protein</topology>
    </subcellularLocation>
</comment>
<feature type="transmembrane region" description="Helical" evidence="6">
    <location>
        <begin position="12"/>
        <end position="29"/>
    </location>
</feature>
<comment type="similarity">
    <text evidence="2">Belongs to the glycosyltransferase 15 family.</text>
</comment>
<keyword evidence="3" id="KW-0328">Glycosyltransferase</keyword>
<dbReference type="GO" id="GO:0016020">
    <property type="term" value="C:membrane"/>
    <property type="evidence" value="ECO:0007669"/>
    <property type="project" value="UniProtKB-SubCell"/>
</dbReference>
<keyword evidence="6" id="KW-0812">Transmembrane</keyword>
<dbReference type="InterPro" id="IPR029044">
    <property type="entry name" value="Nucleotide-diphossugar_trans"/>
</dbReference>
<accession>A0A1E4SWA6</accession>
<evidence type="ECO:0000256" key="4">
    <source>
        <dbReference type="ARBA" id="ARBA00022679"/>
    </source>
</evidence>
<evidence type="ECO:0000313" key="8">
    <source>
        <dbReference type="Proteomes" id="UP000094801"/>
    </source>
</evidence>
<keyword evidence="6" id="KW-0472">Membrane</keyword>
<dbReference type="GO" id="GO:0000032">
    <property type="term" value="P:cell wall mannoprotein biosynthetic process"/>
    <property type="evidence" value="ECO:0007669"/>
    <property type="project" value="TreeGrafter"/>
</dbReference>
<dbReference type="EMBL" id="KV453861">
    <property type="protein sequence ID" value="ODV83757.1"/>
    <property type="molecule type" value="Genomic_DNA"/>
</dbReference>
<keyword evidence="6" id="KW-1133">Transmembrane helix</keyword>
<organism evidence="7 8">
    <name type="scientific">[Candida] arabinofermentans NRRL YB-2248</name>
    <dbReference type="NCBI Taxonomy" id="983967"/>
    <lineage>
        <taxon>Eukaryota</taxon>
        <taxon>Fungi</taxon>
        <taxon>Dikarya</taxon>
        <taxon>Ascomycota</taxon>
        <taxon>Saccharomycotina</taxon>
        <taxon>Pichiomycetes</taxon>
        <taxon>Pichiales</taxon>
        <taxon>Pichiaceae</taxon>
        <taxon>Ogataea</taxon>
        <taxon>Ogataea/Candida clade</taxon>
    </lineage>
</organism>
<dbReference type="InterPro" id="IPR002685">
    <property type="entry name" value="Glyco_trans_15"/>
</dbReference>
<dbReference type="Pfam" id="PF01793">
    <property type="entry name" value="Glyco_transf_15"/>
    <property type="match status" value="1"/>
</dbReference>
<dbReference type="Gene3D" id="3.90.550.10">
    <property type="entry name" value="Spore Coat Polysaccharide Biosynthesis Protein SpsA, Chain A"/>
    <property type="match status" value="1"/>
</dbReference>
<dbReference type="GO" id="GO:0005794">
    <property type="term" value="C:Golgi apparatus"/>
    <property type="evidence" value="ECO:0007669"/>
    <property type="project" value="TreeGrafter"/>
</dbReference>
<proteinExistence type="inferred from homology"/>
<dbReference type="OrthoDB" id="439943at2759"/>
<evidence type="ECO:0000256" key="1">
    <source>
        <dbReference type="ARBA" id="ARBA00004606"/>
    </source>
</evidence>
<evidence type="ECO:0000256" key="5">
    <source>
        <dbReference type="ARBA" id="ARBA00022968"/>
    </source>
</evidence>
<dbReference type="SUPFAM" id="SSF53448">
    <property type="entry name" value="Nucleotide-diphospho-sugar transferases"/>
    <property type="match status" value="1"/>
</dbReference>
<keyword evidence="8" id="KW-1185">Reference proteome</keyword>
<evidence type="ECO:0000256" key="6">
    <source>
        <dbReference type="SAM" id="Phobius"/>
    </source>
</evidence>
<dbReference type="GO" id="GO:0006493">
    <property type="term" value="P:protein O-linked glycosylation"/>
    <property type="evidence" value="ECO:0007669"/>
    <property type="project" value="TreeGrafter"/>
</dbReference>
<protein>
    <submittedName>
        <fullName evidence="7">Glycosyltransferase family 15 protein</fullName>
    </submittedName>
</protein>
<gene>
    <name evidence="7" type="ORF">CANARDRAFT_29742</name>
</gene>
<dbReference type="STRING" id="983967.A0A1E4SWA6"/>
<dbReference type="PANTHER" id="PTHR31121">
    <property type="entry name" value="ALPHA-1,2 MANNOSYLTRANSFERASE KTR1"/>
    <property type="match status" value="1"/>
</dbReference>
<reference evidence="8" key="1">
    <citation type="submission" date="2016-04" db="EMBL/GenBank/DDBJ databases">
        <title>Comparative genomics of biotechnologically important yeasts.</title>
        <authorList>
            <consortium name="DOE Joint Genome Institute"/>
            <person name="Riley R."/>
            <person name="Haridas S."/>
            <person name="Wolfe K.H."/>
            <person name="Lopes M.R."/>
            <person name="Hittinger C.T."/>
            <person name="Goker M."/>
            <person name="Salamov A."/>
            <person name="Wisecaver J."/>
            <person name="Long T.M."/>
            <person name="Aerts A.L."/>
            <person name="Barry K."/>
            <person name="Choi C."/>
            <person name="Clum A."/>
            <person name="Coughlan A.Y."/>
            <person name="Deshpande S."/>
            <person name="Douglass A.P."/>
            <person name="Hanson S.J."/>
            <person name="Klenk H.-P."/>
            <person name="Labutti K."/>
            <person name="Lapidus A."/>
            <person name="Lindquist E."/>
            <person name="Lipzen A."/>
            <person name="Meier-Kolthoff J.P."/>
            <person name="Ohm R.A."/>
            <person name="Otillar R.P."/>
            <person name="Pangilinan J."/>
            <person name="Peng Y."/>
            <person name="Rokas A."/>
            <person name="Rosa C.A."/>
            <person name="Scheuner C."/>
            <person name="Sibirny A.A."/>
            <person name="Slot J.C."/>
            <person name="Stielow J.B."/>
            <person name="Sun H."/>
            <person name="Kurtzman C.P."/>
            <person name="Blackwell M."/>
            <person name="Grigoriev I.V."/>
            <person name="Jeffries T.W."/>
        </authorList>
    </citation>
    <scope>NUCLEOTIDE SEQUENCE [LARGE SCALE GENOMIC DNA]</scope>
    <source>
        <strain evidence="8">NRRL YB-2248</strain>
    </source>
</reference>
<name>A0A1E4SWA6_9ASCO</name>
<evidence type="ECO:0000256" key="3">
    <source>
        <dbReference type="ARBA" id="ARBA00022676"/>
    </source>
</evidence>
<dbReference type="GO" id="GO:0000026">
    <property type="term" value="F:alpha-1,2-mannosyltransferase activity"/>
    <property type="evidence" value="ECO:0007669"/>
    <property type="project" value="TreeGrafter"/>
</dbReference>
<dbReference type="FunFam" id="3.90.550.10:FF:000051">
    <property type="entry name" value="Alpha-1,2-mannosyltransferase (Ktr4)"/>
    <property type="match status" value="1"/>
</dbReference>
<dbReference type="Proteomes" id="UP000094801">
    <property type="component" value="Unassembled WGS sequence"/>
</dbReference>
<keyword evidence="5" id="KW-0735">Signal-anchor</keyword>
<evidence type="ECO:0000256" key="2">
    <source>
        <dbReference type="ARBA" id="ARBA00007677"/>
    </source>
</evidence>
<dbReference type="AlphaFoldDB" id="A0A1E4SWA6"/>
<dbReference type="GO" id="GO:0006487">
    <property type="term" value="P:protein N-linked glycosylation"/>
    <property type="evidence" value="ECO:0007669"/>
    <property type="project" value="TreeGrafter"/>
</dbReference>